<evidence type="ECO:0000256" key="4">
    <source>
        <dbReference type="ARBA" id="ARBA00022989"/>
    </source>
</evidence>
<evidence type="ECO:0000256" key="8">
    <source>
        <dbReference type="ARBA" id="ARBA00035585"/>
    </source>
</evidence>
<feature type="binding site" evidence="10">
    <location>
        <position position="97"/>
    </location>
    <ligand>
        <name>Na(+)</name>
        <dbReference type="ChEBI" id="CHEBI:29101"/>
        <note>structural</note>
    </ligand>
</feature>
<dbReference type="InterPro" id="IPR036259">
    <property type="entry name" value="MFS_trans_sf"/>
</dbReference>
<comment type="caution">
    <text evidence="12">The sequence shown here is derived from an EMBL/GenBank/DDBJ whole genome shotgun (WGS) entry which is preliminary data.</text>
</comment>
<keyword evidence="5 10" id="KW-0472">Membrane</keyword>
<feature type="transmembrane region" description="Helical" evidence="10">
    <location>
        <begin position="87"/>
        <end position="113"/>
    </location>
</feature>
<comment type="function">
    <text evidence="9 10">Fluoride-specific ion channel. Important for reducing fluoride concentration in the cell, thus reducing its toxicity.</text>
</comment>
<feature type="transmembrane region" description="Helical" evidence="10">
    <location>
        <begin position="119"/>
        <end position="143"/>
    </location>
</feature>
<evidence type="ECO:0000256" key="1">
    <source>
        <dbReference type="ARBA" id="ARBA00004651"/>
    </source>
</evidence>
<evidence type="ECO:0000256" key="10">
    <source>
        <dbReference type="HAMAP-Rule" id="MF_00454"/>
    </source>
</evidence>
<dbReference type="InterPro" id="IPR003691">
    <property type="entry name" value="FluC"/>
</dbReference>
<dbReference type="Pfam" id="PF02537">
    <property type="entry name" value="CRCB"/>
    <property type="match status" value="1"/>
</dbReference>
<keyword evidence="10" id="KW-0915">Sodium</keyword>
<keyword evidence="3 10" id="KW-0812">Transmembrane</keyword>
<sequence length="198" mass="20507">MTEKPLYRDPAVLGLIFLGGTLGTLLRYLVSTFAATSAKSTLAASFSDVWATFAVNLLGAFLLGLITGLLTDIIAAGNKRAYRLKMCFGTGFCGAFTTYGTFIMQGITISLFASFFGPLALGAAAAYALGSLIAGFLLAWLGLSLGGKLARRISIPRCSTKRNFAERNSAEQLAGTSSNAAPDSAADTAPAAAPEVSQ</sequence>
<organism evidence="12 13">
    <name type="scientific">Actinobaculum suis</name>
    <dbReference type="NCBI Taxonomy" id="1657"/>
    <lineage>
        <taxon>Bacteria</taxon>
        <taxon>Bacillati</taxon>
        <taxon>Actinomycetota</taxon>
        <taxon>Actinomycetes</taxon>
        <taxon>Actinomycetales</taxon>
        <taxon>Actinomycetaceae</taxon>
        <taxon>Actinobaculum</taxon>
    </lineage>
</organism>
<evidence type="ECO:0000256" key="2">
    <source>
        <dbReference type="ARBA" id="ARBA00022475"/>
    </source>
</evidence>
<keyword evidence="4 10" id="KW-1133">Transmembrane helix</keyword>
<keyword evidence="10" id="KW-0406">Ion transport</keyword>
<accession>A0A7Z9C955</accession>
<dbReference type="Proteomes" id="UP000269974">
    <property type="component" value="Unassembled WGS sequence"/>
</dbReference>
<comment type="similarity">
    <text evidence="7 10">Belongs to the fluoride channel Fluc/FEX (TC 1.A.43) family.</text>
</comment>
<comment type="activity regulation">
    <text evidence="10">Na(+) is not transported, but it plays an essential structural role and its presence is essential for fluoride channel function.</text>
</comment>
<gene>
    <name evidence="12" type="primary">ccrB2</name>
    <name evidence="10" type="synonym">crcB</name>
    <name evidence="10" type="synonym">fluC</name>
    <name evidence="12" type="ORF">NCTC10327_01875</name>
</gene>
<dbReference type="SUPFAM" id="SSF103473">
    <property type="entry name" value="MFS general substrate transporter"/>
    <property type="match status" value="1"/>
</dbReference>
<dbReference type="EMBL" id="UYIO01000001">
    <property type="protein sequence ID" value="VDG77263.1"/>
    <property type="molecule type" value="Genomic_DNA"/>
</dbReference>
<evidence type="ECO:0000256" key="9">
    <source>
        <dbReference type="ARBA" id="ARBA00049940"/>
    </source>
</evidence>
<dbReference type="RefSeq" id="WP_185934356.1">
    <property type="nucleotide sequence ID" value="NZ_UYIO01000001.1"/>
</dbReference>
<evidence type="ECO:0000256" key="3">
    <source>
        <dbReference type="ARBA" id="ARBA00022692"/>
    </source>
</evidence>
<comment type="catalytic activity">
    <reaction evidence="8">
        <text>fluoride(in) = fluoride(out)</text>
        <dbReference type="Rhea" id="RHEA:76159"/>
        <dbReference type="ChEBI" id="CHEBI:17051"/>
    </reaction>
    <physiologicalReaction direction="left-to-right" evidence="8">
        <dbReference type="Rhea" id="RHEA:76160"/>
    </physiologicalReaction>
</comment>
<reference evidence="12 13" key="1">
    <citation type="submission" date="2018-11" db="EMBL/GenBank/DDBJ databases">
        <authorList>
            <consortium name="Pathogen Informatics"/>
        </authorList>
    </citation>
    <scope>NUCLEOTIDE SEQUENCE [LARGE SCALE GENOMIC DNA]</scope>
    <source>
        <strain evidence="12 13">NCTC10327</strain>
    </source>
</reference>
<keyword evidence="10" id="KW-0813">Transport</keyword>
<evidence type="ECO:0000256" key="11">
    <source>
        <dbReference type="SAM" id="MobiDB-lite"/>
    </source>
</evidence>
<dbReference type="GO" id="GO:0140114">
    <property type="term" value="P:cellular detoxification of fluoride"/>
    <property type="evidence" value="ECO:0007669"/>
    <property type="project" value="UniProtKB-UniRule"/>
</dbReference>
<dbReference type="AlphaFoldDB" id="A0A7Z9C955"/>
<feature type="transmembrane region" description="Helical" evidence="10">
    <location>
        <begin position="50"/>
        <end position="75"/>
    </location>
</feature>
<dbReference type="GO" id="GO:0046872">
    <property type="term" value="F:metal ion binding"/>
    <property type="evidence" value="ECO:0007669"/>
    <property type="project" value="UniProtKB-KW"/>
</dbReference>
<name>A0A7Z9C955_9ACTO</name>
<comment type="subcellular location">
    <subcellularLocation>
        <location evidence="1 10">Cell membrane</location>
        <topology evidence="1 10">Multi-pass membrane protein</topology>
    </subcellularLocation>
</comment>
<evidence type="ECO:0000256" key="6">
    <source>
        <dbReference type="ARBA" id="ARBA00023303"/>
    </source>
</evidence>
<protein>
    <recommendedName>
        <fullName evidence="10">Fluoride-specific ion channel FluC</fullName>
    </recommendedName>
</protein>
<feature type="transmembrane region" description="Helical" evidence="10">
    <location>
        <begin position="12"/>
        <end position="30"/>
    </location>
</feature>
<keyword evidence="10" id="KW-0479">Metal-binding</keyword>
<evidence type="ECO:0000313" key="12">
    <source>
        <dbReference type="EMBL" id="VDG77263.1"/>
    </source>
</evidence>
<evidence type="ECO:0000256" key="7">
    <source>
        <dbReference type="ARBA" id="ARBA00035120"/>
    </source>
</evidence>
<evidence type="ECO:0000256" key="5">
    <source>
        <dbReference type="ARBA" id="ARBA00023136"/>
    </source>
</evidence>
<evidence type="ECO:0000313" key="13">
    <source>
        <dbReference type="Proteomes" id="UP000269974"/>
    </source>
</evidence>
<dbReference type="GO" id="GO:0062054">
    <property type="term" value="F:fluoride channel activity"/>
    <property type="evidence" value="ECO:0007669"/>
    <property type="project" value="UniProtKB-UniRule"/>
</dbReference>
<feature type="region of interest" description="Disordered" evidence="11">
    <location>
        <begin position="166"/>
        <end position="198"/>
    </location>
</feature>
<dbReference type="HAMAP" id="MF_00454">
    <property type="entry name" value="FluC"/>
    <property type="match status" value="1"/>
</dbReference>
<feature type="compositionally biased region" description="Low complexity" evidence="11">
    <location>
        <begin position="176"/>
        <end position="198"/>
    </location>
</feature>
<keyword evidence="2 10" id="KW-1003">Cell membrane</keyword>
<proteinExistence type="inferred from homology"/>
<dbReference type="GO" id="GO:0005886">
    <property type="term" value="C:plasma membrane"/>
    <property type="evidence" value="ECO:0007669"/>
    <property type="project" value="UniProtKB-SubCell"/>
</dbReference>
<keyword evidence="6 10" id="KW-0407">Ion channel</keyword>
<feature type="binding site" evidence="10">
    <location>
        <position position="94"/>
    </location>
    <ligand>
        <name>Na(+)</name>
        <dbReference type="ChEBI" id="CHEBI:29101"/>
        <note>structural</note>
    </ligand>
</feature>